<dbReference type="SUPFAM" id="SSF46689">
    <property type="entry name" value="Homeodomain-like"/>
    <property type="match status" value="1"/>
</dbReference>
<evidence type="ECO:0000313" key="2">
    <source>
        <dbReference type="Proteomes" id="UP000518206"/>
    </source>
</evidence>
<evidence type="ECO:0000313" key="1">
    <source>
        <dbReference type="EMBL" id="MBB2923392.1"/>
    </source>
</evidence>
<proteinExistence type="predicted"/>
<dbReference type="AlphaFoldDB" id="A0A7W4YC60"/>
<dbReference type="Gene3D" id="1.10.357.10">
    <property type="entry name" value="Tetracycline Repressor, domain 2"/>
    <property type="match status" value="1"/>
</dbReference>
<dbReference type="RefSeq" id="WP_183296240.1">
    <property type="nucleotide sequence ID" value="NZ_JACHVX010000003.1"/>
</dbReference>
<protein>
    <submittedName>
        <fullName evidence="1">AcrR family transcriptional regulator</fullName>
    </submittedName>
</protein>
<dbReference type="EMBL" id="JACHVX010000003">
    <property type="protein sequence ID" value="MBB2923392.1"/>
    <property type="molecule type" value="Genomic_DNA"/>
</dbReference>
<dbReference type="InterPro" id="IPR036271">
    <property type="entry name" value="Tet_transcr_reg_TetR-rel_C_sf"/>
</dbReference>
<reference evidence="1 2" key="1">
    <citation type="submission" date="2020-08" db="EMBL/GenBank/DDBJ databases">
        <title>The Agave Microbiome: Exploring the role of microbial communities in plant adaptations to desert environments.</title>
        <authorList>
            <person name="Partida-Martinez L.P."/>
        </authorList>
    </citation>
    <scope>NUCLEOTIDE SEQUENCE [LARGE SCALE GENOMIC DNA]</scope>
    <source>
        <strain evidence="1 2">RAS26</strain>
    </source>
</reference>
<comment type="caution">
    <text evidence="1">The sequence shown here is derived from an EMBL/GenBank/DDBJ whole genome shotgun (WGS) entry which is preliminary data.</text>
</comment>
<sequence length="182" mass="20152">MNRPRTVSDEELLDRIDAVVSQRSEHKPWGLQDVAPHVGMSPAGLLRRFGSKEQVLLALARRWIALVPDGPRGEARPVDELRVYVQENFDAPSPSAAVFALGELMGDLWSPASAALLREGWQKQVRYLELLLDAVPLAPRVDAHAAALTLLDALHGALYRRAVSLEPTPPDRILDTLLETWT</sequence>
<dbReference type="SUPFAM" id="SSF48498">
    <property type="entry name" value="Tetracyclin repressor-like, C-terminal domain"/>
    <property type="match status" value="1"/>
</dbReference>
<reference evidence="1 2" key="2">
    <citation type="submission" date="2020-08" db="EMBL/GenBank/DDBJ databases">
        <authorList>
            <person name="Partida-Martinez L."/>
            <person name="Huntemann M."/>
            <person name="Clum A."/>
            <person name="Wang J."/>
            <person name="Palaniappan K."/>
            <person name="Ritter S."/>
            <person name="Chen I.-M."/>
            <person name="Stamatis D."/>
            <person name="Reddy T."/>
            <person name="O'Malley R."/>
            <person name="Daum C."/>
            <person name="Shapiro N."/>
            <person name="Ivanova N."/>
            <person name="Kyrpides N."/>
            <person name="Woyke T."/>
        </authorList>
    </citation>
    <scope>NUCLEOTIDE SEQUENCE [LARGE SCALE GENOMIC DNA]</scope>
    <source>
        <strain evidence="1 2">RAS26</strain>
    </source>
</reference>
<organism evidence="1 2">
    <name type="scientific">Cellulomonas cellasea</name>
    <dbReference type="NCBI Taxonomy" id="43670"/>
    <lineage>
        <taxon>Bacteria</taxon>
        <taxon>Bacillati</taxon>
        <taxon>Actinomycetota</taxon>
        <taxon>Actinomycetes</taxon>
        <taxon>Micrococcales</taxon>
        <taxon>Cellulomonadaceae</taxon>
        <taxon>Cellulomonas</taxon>
    </lineage>
</organism>
<dbReference type="InterPro" id="IPR009057">
    <property type="entry name" value="Homeodomain-like_sf"/>
</dbReference>
<dbReference type="Proteomes" id="UP000518206">
    <property type="component" value="Unassembled WGS sequence"/>
</dbReference>
<accession>A0A7W4YC60</accession>
<name>A0A7W4YC60_9CELL</name>
<gene>
    <name evidence="1" type="ORF">FHR80_002317</name>
</gene>